<evidence type="ECO:0000256" key="1">
    <source>
        <dbReference type="ARBA" id="ARBA00011073"/>
    </source>
</evidence>
<protein>
    <recommendedName>
        <fullName evidence="9">Peptidase S8/S53 domain-containing protein</fullName>
    </recommendedName>
</protein>
<dbReference type="InterPro" id="IPR050131">
    <property type="entry name" value="Peptidase_S8_subtilisin-like"/>
</dbReference>
<evidence type="ECO:0000256" key="2">
    <source>
        <dbReference type="ARBA" id="ARBA00022670"/>
    </source>
</evidence>
<dbReference type="EMBL" id="JAKLMC020000022">
    <property type="protein sequence ID" value="KAK5951035.1"/>
    <property type="molecule type" value="Genomic_DNA"/>
</dbReference>
<gene>
    <name evidence="10" type="ORF">OHC33_007788</name>
</gene>
<evidence type="ECO:0000256" key="8">
    <source>
        <dbReference type="SAM" id="SignalP"/>
    </source>
</evidence>
<dbReference type="PANTHER" id="PTHR43806">
    <property type="entry name" value="PEPTIDASE S8"/>
    <property type="match status" value="1"/>
</dbReference>
<dbReference type="InterPro" id="IPR036852">
    <property type="entry name" value="Peptidase_S8/S53_dom_sf"/>
</dbReference>
<evidence type="ECO:0000256" key="5">
    <source>
        <dbReference type="ARBA" id="ARBA00022825"/>
    </source>
</evidence>
<dbReference type="Proteomes" id="UP001316803">
    <property type="component" value="Unassembled WGS sequence"/>
</dbReference>
<feature type="signal peptide" evidence="8">
    <location>
        <begin position="1"/>
        <end position="23"/>
    </location>
</feature>
<sequence length="464" mass="50811">MAPQARTLMILLAVSFFVSYVQAASYWYGFWLAHPDDNLVWDIPDGQPKTNEEFENMLRSDTRHVYASRTDAIGEQGSTWWIVAFLDENVFNQKYNGLSLVRAAGIYRPSDALPENGFSGDVSSTASTASDRTATRLRRALQYDAPRHLKFVSMPKPANNDLDNEHYYSYEDSAGSSVRVYVVDEGINLESSEWTANGRPEPDWIFVGPWATGQKVDLDPEGHGTCMADLAAGAVNGVAKKSDITAVSVDLTTNDILVQLQWLLHVDALAKIVDDIADRGIGDRAVLLIALTIPRNAGPTNHAAFVDVYSTLLKELDSRGVSLVVAMPNGEKCVDMWPCIFGDPDNDHHIPNLIVVGSSDINTGHYDEPEENRNDWTTIYGPGADSALIDSAQPGPILCADKMGDRNSLHKSGASPATAIVAGLMAYFKGMGFSNDVARNWLKSNAYARDPDGPNMPWNGYIPH</sequence>
<dbReference type="PRINTS" id="PR00723">
    <property type="entry name" value="SUBTILISIN"/>
</dbReference>
<keyword evidence="2 7" id="KW-0645">Protease</keyword>
<keyword evidence="6" id="KW-0865">Zymogen</keyword>
<feature type="active site" description="Charge relay system" evidence="7">
    <location>
        <position position="415"/>
    </location>
</feature>
<dbReference type="PROSITE" id="PS51892">
    <property type="entry name" value="SUBTILASE"/>
    <property type="match status" value="1"/>
</dbReference>
<keyword evidence="3 8" id="KW-0732">Signal</keyword>
<dbReference type="Gene3D" id="3.40.50.200">
    <property type="entry name" value="Peptidase S8/S53 domain"/>
    <property type="match status" value="1"/>
</dbReference>
<feature type="domain" description="Peptidase S8/S53" evidence="9">
    <location>
        <begin position="175"/>
        <end position="446"/>
    </location>
</feature>
<dbReference type="SUPFAM" id="SSF52743">
    <property type="entry name" value="Subtilisin-like"/>
    <property type="match status" value="1"/>
</dbReference>
<proteinExistence type="inferred from homology"/>
<name>A0AAN8I5G1_9EURO</name>
<evidence type="ECO:0000259" key="9">
    <source>
        <dbReference type="Pfam" id="PF00082"/>
    </source>
</evidence>
<accession>A0AAN8I5G1</accession>
<comment type="caution">
    <text evidence="10">The sequence shown here is derived from an EMBL/GenBank/DDBJ whole genome shotgun (WGS) entry which is preliminary data.</text>
</comment>
<feature type="active site" description="Charge relay system" evidence="7">
    <location>
        <position position="223"/>
    </location>
</feature>
<dbReference type="InterPro" id="IPR000209">
    <property type="entry name" value="Peptidase_S8/S53_dom"/>
</dbReference>
<evidence type="ECO:0000313" key="10">
    <source>
        <dbReference type="EMBL" id="KAK5951035.1"/>
    </source>
</evidence>
<evidence type="ECO:0000256" key="4">
    <source>
        <dbReference type="ARBA" id="ARBA00022801"/>
    </source>
</evidence>
<keyword evidence="5 7" id="KW-0720">Serine protease</keyword>
<comment type="similarity">
    <text evidence="1 7">Belongs to the peptidase S8 family.</text>
</comment>
<dbReference type="InterPro" id="IPR015500">
    <property type="entry name" value="Peptidase_S8_subtilisin-rel"/>
</dbReference>
<evidence type="ECO:0000256" key="7">
    <source>
        <dbReference type="PROSITE-ProRule" id="PRU01240"/>
    </source>
</evidence>
<dbReference type="GO" id="GO:0006508">
    <property type="term" value="P:proteolysis"/>
    <property type="evidence" value="ECO:0007669"/>
    <property type="project" value="UniProtKB-KW"/>
</dbReference>
<evidence type="ECO:0000256" key="3">
    <source>
        <dbReference type="ARBA" id="ARBA00022729"/>
    </source>
</evidence>
<dbReference type="Pfam" id="PF00082">
    <property type="entry name" value="Peptidase_S8"/>
    <property type="match status" value="1"/>
</dbReference>
<evidence type="ECO:0000256" key="6">
    <source>
        <dbReference type="ARBA" id="ARBA00023145"/>
    </source>
</evidence>
<dbReference type="PANTHER" id="PTHR43806:SF58">
    <property type="entry name" value="ALKALINE PROTEASE 1-RELATED"/>
    <property type="match status" value="1"/>
</dbReference>
<keyword evidence="4 7" id="KW-0378">Hydrolase</keyword>
<dbReference type="GO" id="GO:0004252">
    <property type="term" value="F:serine-type endopeptidase activity"/>
    <property type="evidence" value="ECO:0007669"/>
    <property type="project" value="UniProtKB-UniRule"/>
</dbReference>
<evidence type="ECO:0000313" key="11">
    <source>
        <dbReference type="Proteomes" id="UP001316803"/>
    </source>
</evidence>
<feature type="active site" description="Charge relay system" evidence="7">
    <location>
        <position position="184"/>
    </location>
</feature>
<keyword evidence="11" id="KW-1185">Reference proteome</keyword>
<organism evidence="10 11">
    <name type="scientific">Knufia fluminis</name>
    <dbReference type="NCBI Taxonomy" id="191047"/>
    <lineage>
        <taxon>Eukaryota</taxon>
        <taxon>Fungi</taxon>
        <taxon>Dikarya</taxon>
        <taxon>Ascomycota</taxon>
        <taxon>Pezizomycotina</taxon>
        <taxon>Eurotiomycetes</taxon>
        <taxon>Chaetothyriomycetidae</taxon>
        <taxon>Chaetothyriales</taxon>
        <taxon>Trichomeriaceae</taxon>
        <taxon>Knufia</taxon>
    </lineage>
</organism>
<feature type="chain" id="PRO_5043017862" description="Peptidase S8/S53 domain-containing protein" evidence="8">
    <location>
        <begin position="24"/>
        <end position="464"/>
    </location>
</feature>
<reference evidence="10 11" key="1">
    <citation type="submission" date="2022-12" db="EMBL/GenBank/DDBJ databases">
        <title>Genomic features and morphological characterization of a novel Knufia sp. strain isolated from spacecraft assembly facility.</title>
        <authorList>
            <person name="Teixeira M."/>
            <person name="Chander A.M."/>
            <person name="Stajich J.E."/>
            <person name="Venkateswaran K."/>
        </authorList>
    </citation>
    <scope>NUCLEOTIDE SEQUENCE [LARGE SCALE GENOMIC DNA]</scope>
    <source>
        <strain evidence="10 11">FJI-L2-BK-P2</strain>
    </source>
</reference>
<dbReference type="AlphaFoldDB" id="A0AAN8I5G1"/>